<dbReference type="Proteomes" id="UP000223913">
    <property type="component" value="Unassembled WGS sequence"/>
</dbReference>
<reference evidence="1 2" key="1">
    <citation type="submission" date="2017-10" db="EMBL/GenBank/DDBJ databases">
        <title>The draft genome sequence of Lewinella nigricans NBRC 102662.</title>
        <authorList>
            <person name="Wang K."/>
        </authorList>
    </citation>
    <scope>NUCLEOTIDE SEQUENCE [LARGE SCALE GENOMIC DNA]</scope>
    <source>
        <strain evidence="1 2">NBRC 102662</strain>
    </source>
</reference>
<dbReference type="AlphaFoldDB" id="A0A2D0N708"/>
<dbReference type="EMBL" id="PDUD01000028">
    <property type="protein sequence ID" value="PHN03909.1"/>
    <property type="molecule type" value="Genomic_DNA"/>
</dbReference>
<proteinExistence type="predicted"/>
<name>A0A2D0N708_FLAN2</name>
<evidence type="ECO:0000313" key="2">
    <source>
        <dbReference type="Proteomes" id="UP000223913"/>
    </source>
</evidence>
<sequence length="192" mass="23020">MTFNESGLEFNFGKGWVVKKYDEHAYFRSLSGMGLKGVDFIAIRDQQELIFIEVKNYRTRYNPEMDRSFDVAAKPAAELAYELKRKSEDTLLAIDAVLQYYRRSWWYRRLRNLWMRWPWLQHNRAFWSRADELANHHLHYVVWLALDFDDPENYEEELLFHLNLMQIEAVDRISIANGKHSPFGDEVRVVVP</sequence>
<keyword evidence="2" id="KW-1185">Reference proteome</keyword>
<comment type="caution">
    <text evidence="1">The sequence shown here is derived from an EMBL/GenBank/DDBJ whole genome shotgun (WGS) entry which is preliminary data.</text>
</comment>
<dbReference type="RefSeq" id="WP_099152622.1">
    <property type="nucleotide sequence ID" value="NZ_PDUD01000028.1"/>
</dbReference>
<evidence type="ECO:0008006" key="3">
    <source>
        <dbReference type="Google" id="ProtNLM"/>
    </source>
</evidence>
<accession>A0A2D0N708</accession>
<dbReference type="OrthoDB" id="878245at2"/>
<organism evidence="1 2">
    <name type="scientific">Flavilitoribacter nigricans (strain ATCC 23147 / DSM 23189 / NBRC 102662 / NCIMB 1420 / SS-2)</name>
    <name type="common">Lewinella nigricans</name>
    <dbReference type="NCBI Taxonomy" id="1122177"/>
    <lineage>
        <taxon>Bacteria</taxon>
        <taxon>Pseudomonadati</taxon>
        <taxon>Bacteroidota</taxon>
        <taxon>Saprospiria</taxon>
        <taxon>Saprospirales</taxon>
        <taxon>Lewinellaceae</taxon>
        <taxon>Flavilitoribacter</taxon>
    </lineage>
</organism>
<evidence type="ECO:0000313" key="1">
    <source>
        <dbReference type="EMBL" id="PHN03909.1"/>
    </source>
</evidence>
<gene>
    <name evidence="1" type="ORF">CRP01_23850</name>
</gene>
<protein>
    <recommendedName>
        <fullName evidence="3">NERD domain-containing protein</fullName>
    </recommendedName>
</protein>